<name>A0ABD2ZYM7_9GENT</name>
<feature type="region of interest" description="Disordered" evidence="1">
    <location>
        <begin position="1"/>
        <end position="42"/>
    </location>
</feature>
<accession>A0ABD2ZYM7</accession>
<organism evidence="2 3">
    <name type="scientific">Cinchona calisaya</name>
    <dbReference type="NCBI Taxonomy" id="153742"/>
    <lineage>
        <taxon>Eukaryota</taxon>
        <taxon>Viridiplantae</taxon>
        <taxon>Streptophyta</taxon>
        <taxon>Embryophyta</taxon>
        <taxon>Tracheophyta</taxon>
        <taxon>Spermatophyta</taxon>
        <taxon>Magnoliopsida</taxon>
        <taxon>eudicotyledons</taxon>
        <taxon>Gunneridae</taxon>
        <taxon>Pentapetalae</taxon>
        <taxon>asterids</taxon>
        <taxon>lamiids</taxon>
        <taxon>Gentianales</taxon>
        <taxon>Rubiaceae</taxon>
        <taxon>Cinchonoideae</taxon>
        <taxon>Cinchoneae</taxon>
        <taxon>Cinchona</taxon>
    </lineage>
</organism>
<dbReference type="AlphaFoldDB" id="A0ABD2ZYM7"/>
<protein>
    <submittedName>
        <fullName evidence="2">Uncharacterized protein</fullName>
    </submittedName>
</protein>
<reference evidence="2 3" key="1">
    <citation type="submission" date="2024-11" db="EMBL/GenBank/DDBJ databases">
        <title>A near-complete genome assembly of Cinchona calisaya.</title>
        <authorList>
            <person name="Lian D.C."/>
            <person name="Zhao X.W."/>
            <person name="Wei L."/>
        </authorList>
    </citation>
    <scope>NUCLEOTIDE SEQUENCE [LARGE SCALE GENOMIC DNA]</scope>
    <source>
        <tissue evidence="2">Nenye</tissue>
    </source>
</reference>
<dbReference type="Proteomes" id="UP001630127">
    <property type="component" value="Unassembled WGS sequence"/>
</dbReference>
<sequence>MSNIPEVPSHCIVTDTTSEGERHDPAPVAGKMHHRSLQSPGGQGYLINDTEEAWCRIRICKIFQTYRL</sequence>
<proteinExistence type="predicted"/>
<evidence type="ECO:0000256" key="1">
    <source>
        <dbReference type="SAM" id="MobiDB-lite"/>
    </source>
</evidence>
<gene>
    <name evidence="2" type="ORF">ACH5RR_016184</name>
</gene>
<keyword evidence="3" id="KW-1185">Reference proteome</keyword>
<comment type="caution">
    <text evidence="2">The sequence shown here is derived from an EMBL/GenBank/DDBJ whole genome shotgun (WGS) entry which is preliminary data.</text>
</comment>
<dbReference type="EMBL" id="JBJUIK010000007">
    <property type="protein sequence ID" value="KAL3523350.1"/>
    <property type="molecule type" value="Genomic_DNA"/>
</dbReference>
<evidence type="ECO:0000313" key="2">
    <source>
        <dbReference type="EMBL" id="KAL3523350.1"/>
    </source>
</evidence>
<evidence type="ECO:0000313" key="3">
    <source>
        <dbReference type="Proteomes" id="UP001630127"/>
    </source>
</evidence>